<evidence type="ECO:0000256" key="1">
    <source>
        <dbReference type="SAM" id="MobiDB-lite"/>
    </source>
</evidence>
<protein>
    <submittedName>
        <fullName evidence="2">Uncharacterized protein</fullName>
    </submittedName>
</protein>
<dbReference type="EMBL" id="CP002833">
    <property type="protein sequence ID" value="AFI67096.1"/>
    <property type="molecule type" value="Genomic_DNA"/>
</dbReference>
<dbReference type="Proteomes" id="UP000010087">
    <property type="component" value="Chromosome 1"/>
</dbReference>
<evidence type="ECO:0000313" key="3">
    <source>
        <dbReference type="Proteomes" id="UP000010087"/>
    </source>
</evidence>
<gene>
    <name evidence="2" type="ordered locus">BP1026B_I2500</name>
</gene>
<reference evidence="2 3" key="1">
    <citation type="journal article" date="2012" name="PLoS ONE">
        <title>Evolution of Burkholderia pseudomallei in recurrent melioidosis.</title>
        <authorList>
            <person name="Hayden H.S."/>
            <person name="Lim R."/>
            <person name="Brittnacher M.J."/>
            <person name="Sims E.H."/>
            <person name="Ramage E.R."/>
            <person name="Fong C."/>
            <person name="Wu Z."/>
            <person name="Crist E."/>
            <person name="Chang J."/>
            <person name="Zhou Y."/>
            <person name="Radey M."/>
            <person name="Rohmer L."/>
            <person name="Haugen E."/>
            <person name="Gillett W."/>
            <person name="Wuthiekanun V."/>
            <person name="Peacock S.J."/>
            <person name="Kaul R."/>
            <person name="Miller S.I."/>
            <person name="Manoil C."/>
            <person name="Jacobs M.A."/>
        </authorList>
    </citation>
    <scope>NUCLEOTIDE SEQUENCE [LARGE SCALE GENOMIC DNA]</scope>
    <source>
        <strain evidence="2 3">1026b</strain>
    </source>
</reference>
<dbReference type="AlphaFoldDB" id="A0A0H3HMD1"/>
<feature type="compositionally biased region" description="Basic and acidic residues" evidence="1">
    <location>
        <begin position="1"/>
        <end position="13"/>
    </location>
</feature>
<dbReference type="PATRIC" id="fig|884204.3.peg.2758"/>
<proteinExistence type="predicted"/>
<dbReference type="KEGG" id="bpz:BP1026B_I2500"/>
<feature type="region of interest" description="Disordered" evidence="1">
    <location>
        <begin position="1"/>
        <end position="53"/>
    </location>
</feature>
<organism evidence="2 3">
    <name type="scientific">Burkholderia pseudomallei (strain 1026b)</name>
    <dbReference type="NCBI Taxonomy" id="884204"/>
    <lineage>
        <taxon>Bacteria</taxon>
        <taxon>Pseudomonadati</taxon>
        <taxon>Pseudomonadota</taxon>
        <taxon>Betaproteobacteria</taxon>
        <taxon>Burkholderiales</taxon>
        <taxon>Burkholderiaceae</taxon>
        <taxon>Burkholderia</taxon>
        <taxon>pseudomallei group</taxon>
    </lineage>
</organism>
<evidence type="ECO:0000313" key="2">
    <source>
        <dbReference type="EMBL" id="AFI67096.1"/>
    </source>
</evidence>
<name>A0A0H3HMD1_BURP2</name>
<accession>A0A0H3HMD1</accession>
<feature type="compositionally biased region" description="Low complexity" evidence="1">
    <location>
        <begin position="16"/>
        <end position="35"/>
    </location>
</feature>
<sequence>MRTRAERTTKHTGVEATPARRPASAAAAVVAPRVAPLRHSNRQAPAVNRDGER</sequence>